<keyword evidence="2 4" id="KW-0689">Ribosomal protein</keyword>
<dbReference type="PANTHER" id="PTHR12850">
    <property type="entry name" value="40S RIBOSOMAL PROTEIN S25"/>
    <property type="match status" value="1"/>
</dbReference>
<dbReference type="EMBL" id="KV784357">
    <property type="protein sequence ID" value="OEU17339.1"/>
    <property type="molecule type" value="Genomic_DNA"/>
</dbReference>
<evidence type="ECO:0000256" key="5">
    <source>
        <dbReference type="SAM" id="MobiDB-lite"/>
    </source>
</evidence>
<dbReference type="GO" id="GO:0005840">
    <property type="term" value="C:ribosome"/>
    <property type="evidence" value="ECO:0007669"/>
    <property type="project" value="UniProtKB-KW"/>
</dbReference>
<dbReference type="KEGG" id="fcy:FRACYDRAFT_237751"/>
<evidence type="ECO:0000313" key="7">
    <source>
        <dbReference type="Proteomes" id="UP000095751"/>
    </source>
</evidence>
<dbReference type="AlphaFoldDB" id="A0A1E7FGN7"/>
<evidence type="ECO:0000256" key="4">
    <source>
        <dbReference type="RuleBase" id="RU366057"/>
    </source>
</evidence>
<organism evidence="6 7">
    <name type="scientific">Fragilariopsis cylindrus CCMP1102</name>
    <dbReference type="NCBI Taxonomy" id="635003"/>
    <lineage>
        <taxon>Eukaryota</taxon>
        <taxon>Sar</taxon>
        <taxon>Stramenopiles</taxon>
        <taxon>Ochrophyta</taxon>
        <taxon>Bacillariophyta</taxon>
        <taxon>Bacillariophyceae</taxon>
        <taxon>Bacillariophycidae</taxon>
        <taxon>Bacillariales</taxon>
        <taxon>Bacillariaceae</taxon>
        <taxon>Fragilariopsis</taxon>
    </lineage>
</organism>
<sequence>MPPKVQQKSKEAKMAAAMAGGKGKKKKWSKGKSRDQVDNKVRFSKEQFERFHDEVPKMKLITVSAVVEKLKINGGLARRALRDLEADGKIRPVLISRSQRIYTRSIGEDAEEE</sequence>
<comment type="similarity">
    <text evidence="1 4">Belongs to the eukaryotic ribosomal protein eS25 family.</text>
</comment>
<dbReference type="GO" id="GO:1990904">
    <property type="term" value="C:ribonucleoprotein complex"/>
    <property type="evidence" value="ECO:0007669"/>
    <property type="project" value="UniProtKB-KW"/>
</dbReference>
<dbReference type="Gene3D" id="3.30.63.20">
    <property type="match status" value="1"/>
</dbReference>
<accession>A0A1E7FGN7</accession>
<gene>
    <name evidence="6" type="ORF">FRACYDRAFT_237751</name>
</gene>
<dbReference type="FunFam" id="3.30.63.20:FF:000001">
    <property type="entry name" value="40S ribosomal protein S25"/>
    <property type="match status" value="1"/>
</dbReference>
<dbReference type="InterPro" id="IPR004977">
    <property type="entry name" value="Ribosomal_eS25"/>
</dbReference>
<reference evidence="6 7" key="1">
    <citation type="submission" date="2016-09" db="EMBL/GenBank/DDBJ databases">
        <title>Extensive genetic diversity and differential bi-allelic expression allows diatom success in the polar Southern Ocean.</title>
        <authorList>
            <consortium name="DOE Joint Genome Institute"/>
            <person name="Mock T."/>
            <person name="Otillar R.P."/>
            <person name="Strauss J."/>
            <person name="Dupont C."/>
            <person name="Frickenhaus S."/>
            <person name="Maumus F."/>
            <person name="Mcmullan M."/>
            <person name="Sanges R."/>
            <person name="Schmutz J."/>
            <person name="Toseland A."/>
            <person name="Valas R."/>
            <person name="Veluchamy A."/>
            <person name="Ward B.J."/>
            <person name="Allen A."/>
            <person name="Barry K."/>
            <person name="Falciatore A."/>
            <person name="Ferrante M."/>
            <person name="Fortunato A.E."/>
            <person name="Gloeckner G."/>
            <person name="Gruber A."/>
            <person name="Hipkin R."/>
            <person name="Janech M."/>
            <person name="Kroth P."/>
            <person name="Leese F."/>
            <person name="Lindquist E."/>
            <person name="Lyon B.R."/>
            <person name="Martin J."/>
            <person name="Mayer C."/>
            <person name="Parker M."/>
            <person name="Quesneville H."/>
            <person name="Raymond J."/>
            <person name="Uhlig C."/>
            <person name="Valentin K.U."/>
            <person name="Worden A.Z."/>
            <person name="Armbrust E.V."/>
            <person name="Bowler C."/>
            <person name="Green B."/>
            <person name="Moulton V."/>
            <person name="Van Oosterhout C."/>
            <person name="Grigoriev I."/>
        </authorList>
    </citation>
    <scope>NUCLEOTIDE SEQUENCE [LARGE SCALE GENOMIC DNA]</scope>
    <source>
        <strain evidence="6 7">CCMP1102</strain>
    </source>
</reference>
<evidence type="ECO:0000256" key="2">
    <source>
        <dbReference type="ARBA" id="ARBA00022980"/>
    </source>
</evidence>
<protein>
    <recommendedName>
        <fullName evidence="4">40S ribosomal protein S25</fullName>
    </recommendedName>
</protein>
<dbReference type="Proteomes" id="UP000095751">
    <property type="component" value="Unassembled WGS sequence"/>
</dbReference>
<dbReference type="Pfam" id="PF03297">
    <property type="entry name" value="Ribosomal_S25"/>
    <property type="match status" value="1"/>
</dbReference>
<proteinExistence type="inferred from homology"/>
<dbReference type="InParanoid" id="A0A1E7FGN7"/>
<evidence type="ECO:0000256" key="1">
    <source>
        <dbReference type="ARBA" id="ARBA00009106"/>
    </source>
</evidence>
<evidence type="ECO:0000313" key="6">
    <source>
        <dbReference type="EMBL" id="OEU17339.1"/>
    </source>
</evidence>
<keyword evidence="7" id="KW-1185">Reference proteome</keyword>
<name>A0A1E7FGN7_9STRA</name>
<dbReference type="FunCoup" id="A0A1E7FGN7">
    <property type="interactions" value="419"/>
</dbReference>
<feature type="compositionally biased region" description="Basic residues" evidence="5">
    <location>
        <begin position="22"/>
        <end position="31"/>
    </location>
</feature>
<dbReference type="OrthoDB" id="10263513at2759"/>
<evidence type="ECO:0000256" key="3">
    <source>
        <dbReference type="ARBA" id="ARBA00023274"/>
    </source>
</evidence>
<keyword evidence="3 4" id="KW-0687">Ribonucleoprotein</keyword>
<feature type="region of interest" description="Disordered" evidence="5">
    <location>
        <begin position="1"/>
        <end position="38"/>
    </location>
</feature>